<dbReference type="InterPro" id="IPR050234">
    <property type="entry name" value="Nuclear_hormone_rcpt_NR1"/>
</dbReference>
<comment type="caution">
    <text evidence="14">The sequence shown here is derived from an EMBL/GenBank/DDBJ whole genome shotgun (WGS) entry which is preliminary data.</text>
</comment>
<proteinExistence type="inferred from homology"/>
<evidence type="ECO:0000313" key="15">
    <source>
        <dbReference type="Proteomes" id="UP000483820"/>
    </source>
</evidence>
<keyword evidence="2" id="KW-0479">Metal-binding</keyword>
<sequence>MIAATNFNGKKRNDVPDAEKTTDAQVASNIASIIAKVAKGKEEPKRRRRSQEKKIKFPSEEEEKATQAAVALNIASIMAKVASKGKNGYSVAQKTGTPTVTLFDLEAESEIPAKPSGDKDRRPPSVMILEDPRAPEVVILDDDDEILHQRQVLEPDVEEYHRDFEILDRDTVADTTRVPVIKAKDRLPPGLKGETVAKVGRSSHIVDIMKKATEILVSHLHDESTVVQEVSTLLTNLLGNRVQTWKELLVGGTVPAPSPPLPFTITRFFDMDAVAEPEPPTVTRKRVSEPEPEEPPSKRGRVEPESQELEDLMAKIGEDIEVIGCLIKGKWNVETSCPACYKQFNSKSELGTHIRKTHNDMESLKNSEIQMSQQEDFPQSISQPKKPKEACRVCGDQSYSSAFGVPACQACQKFFSRKTSIGQANYVCWTGLNKCPIDITIPRKCHYCRYMKCLEVGMTREPHAGTVLQLLKEMNKNETATVSRAPPTATVTQGATVTQENPNMSHLDYMKSLESPVPKSVPATVTQPTTARNLFHNSVVTITAPDTKRSSEGSAEPLRKISEISVQKSEQKLKEACKVCGDRSFSAAYGVQACHACQVKYICWTGQKKCPIDTTIPKKCHYCRYVKCLEVGMTREPHEGTVLQLLKMNTPVKLFNKDERTTVPYSAGTETATVSHTPRTPHTATVTQQTTVPQENPNVCYRDYMKLLEPPVRFLDYPATVTQPTTARNLFHNSVFTITGAPATKRNSGGPVEPVGKITGISEPAKQETALTIPEQLQQIAHNFDTVITMIVANHEKFLEKTSAIDYSDNIRHFEMIKTTKNDRIDVWNGYAPVLQNEMGQSMVYAMGMPSFNQFNSNDQSILFKTYGFLIYFLRCIRDITPQGLFFPNGLFIDFKFLKLIYGDLADEMIQFAQEFQEMEMEETDLAVFIVASFYQNLIPEFQKITGFKAGEKLMGVCALYKNILEYQMVKHGEEVLQRVLELKMKLSAIHVTHFQKLFIVDIKEHVCLPDFLNEYMWLDEFQTSTQNPVPQEE</sequence>
<evidence type="ECO:0008006" key="16">
    <source>
        <dbReference type="Google" id="ProtNLM"/>
    </source>
</evidence>
<evidence type="ECO:0000256" key="2">
    <source>
        <dbReference type="ARBA" id="ARBA00022723"/>
    </source>
</evidence>
<comment type="similarity">
    <text evidence="1">Belongs to the nuclear hormone receptor family.</text>
</comment>
<dbReference type="InterPro" id="IPR013088">
    <property type="entry name" value="Znf_NHR/GATA"/>
</dbReference>
<dbReference type="SUPFAM" id="SSF57716">
    <property type="entry name" value="Glucocorticoid receptor-like (DNA-binding domain)"/>
    <property type="match status" value="2"/>
</dbReference>
<dbReference type="PRINTS" id="PR00047">
    <property type="entry name" value="STROIDFINGER"/>
</dbReference>
<dbReference type="SUPFAM" id="SSF48508">
    <property type="entry name" value="Nuclear receptor ligand-binding domain"/>
    <property type="match status" value="1"/>
</dbReference>
<keyword evidence="8" id="KW-0675">Receptor</keyword>
<name>A0A6A5HBG9_CAERE</name>
<feature type="region of interest" description="Disordered" evidence="11">
    <location>
        <begin position="278"/>
        <end position="307"/>
    </location>
</feature>
<evidence type="ECO:0000256" key="10">
    <source>
        <dbReference type="PROSITE-ProRule" id="PRU00042"/>
    </source>
</evidence>
<organism evidence="14 15">
    <name type="scientific">Caenorhabditis remanei</name>
    <name type="common">Caenorhabditis vulgaris</name>
    <dbReference type="NCBI Taxonomy" id="31234"/>
    <lineage>
        <taxon>Eukaryota</taxon>
        <taxon>Metazoa</taxon>
        <taxon>Ecdysozoa</taxon>
        <taxon>Nematoda</taxon>
        <taxon>Chromadorea</taxon>
        <taxon>Rhabditida</taxon>
        <taxon>Rhabditina</taxon>
        <taxon>Rhabditomorpha</taxon>
        <taxon>Rhabditoidea</taxon>
        <taxon>Rhabditidae</taxon>
        <taxon>Peloderinae</taxon>
        <taxon>Caenorhabditis</taxon>
    </lineage>
</organism>
<dbReference type="GeneID" id="9801279"/>
<dbReference type="GO" id="GO:0030154">
    <property type="term" value="P:cell differentiation"/>
    <property type="evidence" value="ECO:0007669"/>
    <property type="project" value="TreeGrafter"/>
</dbReference>
<evidence type="ECO:0000259" key="12">
    <source>
        <dbReference type="PROSITE" id="PS50157"/>
    </source>
</evidence>
<keyword evidence="6" id="KW-0238">DNA-binding</keyword>
<dbReference type="SMART" id="SM00399">
    <property type="entry name" value="ZnF_C4"/>
    <property type="match status" value="2"/>
</dbReference>
<feature type="region of interest" description="Disordered" evidence="11">
    <location>
        <begin position="36"/>
        <end position="62"/>
    </location>
</feature>
<evidence type="ECO:0000256" key="5">
    <source>
        <dbReference type="ARBA" id="ARBA00023015"/>
    </source>
</evidence>
<protein>
    <recommendedName>
        <fullName evidence="16">Nuclear receptor domain-containing protein</fullName>
    </recommendedName>
</protein>
<keyword evidence="7" id="KW-0804">Transcription</keyword>
<keyword evidence="9" id="KW-0539">Nucleus</keyword>
<dbReference type="InterPro" id="IPR013087">
    <property type="entry name" value="Znf_C2H2_type"/>
</dbReference>
<feature type="domain" description="C2H2-type" evidence="12">
    <location>
        <begin position="335"/>
        <end position="363"/>
    </location>
</feature>
<keyword evidence="4" id="KW-0862">Zinc</keyword>
<feature type="compositionally biased region" description="Basic and acidic residues" evidence="11">
    <location>
        <begin position="11"/>
        <end position="22"/>
    </location>
</feature>
<dbReference type="GO" id="GO:0000978">
    <property type="term" value="F:RNA polymerase II cis-regulatory region sequence-specific DNA binding"/>
    <property type="evidence" value="ECO:0007669"/>
    <property type="project" value="TreeGrafter"/>
</dbReference>
<dbReference type="GO" id="GO:0045944">
    <property type="term" value="P:positive regulation of transcription by RNA polymerase II"/>
    <property type="evidence" value="ECO:0007669"/>
    <property type="project" value="TreeGrafter"/>
</dbReference>
<dbReference type="PROSITE" id="PS50157">
    <property type="entry name" value="ZINC_FINGER_C2H2_2"/>
    <property type="match status" value="1"/>
</dbReference>
<dbReference type="GO" id="GO:0009755">
    <property type="term" value="P:hormone-mediated signaling pathway"/>
    <property type="evidence" value="ECO:0007669"/>
    <property type="project" value="TreeGrafter"/>
</dbReference>
<dbReference type="RefSeq" id="XP_053588651.1">
    <property type="nucleotide sequence ID" value="XM_053724457.1"/>
</dbReference>
<feature type="compositionally biased region" description="Basic and acidic residues" evidence="11">
    <location>
        <begin position="295"/>
        <end position="304"/>
    </location>
</feature>
<dbReference type="InterPro" id="IPR001628">
    <property type="entry name" value="Znf_hrmn_rcpt"/>
</dbReference>
<dbReference type="Proteomes" id="UP000483820">
    <property type="component" value="Chromosome II"/>
</dbReference>
<dbReference type="GO" id="GO:0008270">
    <property type="term" value="F:zinc ion binding"/>
    <property type="evidence" value="ECO:0007669"/>
    <property type="project" value="UniProtKB-KW"/>
</dbReference>
<dbReference type="PANTHER" id="PTHR24082">
    <property type="entry name" value="NUCLEAR HORMONE RECEPTOR"/>
    <property type="match status" value="1"/>
</dbReference>
<dbReference type="Pfam" id="PF00105">
    <property type="entry name" value="zf-C4"/>
    <property type="match status" value="2"/>
</dbReference>
<evidence type="ECO:0000256" key="9">
    <source>
        <dbReference type="ARBA" id="ARBA00023242"/>
    </source>
</evidence>
<accession>A0A6A5HBG9</accession>
<dbReference type="CTD" id="9801279"/>
<evidence type="ECO:0000256" key="7">
    <source>
        <dbReference type="ARBA" id="ARBA00023163"/>
    </source>
</evidence>
<feature type="region of interest" description="Disordered" evidence="11">
    <location>
        <begin position="1"/>
        <end position="23"/>
    </location>
</feature>
<dbReference type="AlphaFoldDB" id="A0A6A5HBG9"/>
<evidence type="ECO:0000256" key="3">
    <source>
        <dbReference type="ARBA" id="ARBA00022771"/>
    </source>
</evidence>
<dbReference type="EMBL" id="WUAV01000002">
    <property type="protein sequence ID" value="KAF1764144.1"/>
    <property type="molecule type" value="Genomic_DNA"/>
</dbReference>
<reference evidence="14 15" key="1">
    <citation type="submission" date="2019-12" db="EMBL/GenBank/DDBJ databases">
        <title>Chromosome-level assembly of the Caenorhabditis remanei genome.</title>
        <authorList>
            <person name="Teterina A.A."/>
            <person name="Willis J.H."/>
            <person name="Phillips P.C."/>
        </authorList>
    </citation>
    <scope>NUCLEOTIDE SEQUENCE [LARGE SCALE GENOMIC DNA]</scope>
    <source>
        <strain evidence="14 15">PX506</strain>
        <tissue evidence="14">Whole organism</tissue>
    </source>
</reference>
<dbReference type="Gene3D" id="1.10.565.10">
    <property type="entry name" value="Retinoid X Receptor"/>
    <property type="match status" value="1"/>
</dbReference>
<gene>
    <name evidence="14" type="ORF">GCK72_004091</name>
</gene>
<dbReference type="KEGG" id="crq:GCK72_004091"/>
<evidence type="ECO:0000313" key="14">
    <source>
        <dbReference type="EMBL" id="KAF1764144.1"/>
    </source>
</evidence>
<feature type="domain" description="Nuclear receptor" evidence="13">
    <location>
        <begin position="388"/>
        <end position="465"/>
    </location>
</feature>
<dbReference type="Gene3D" id="3.30.50.10">
    <property type="entry name" value="Erythroid Transcription Factor GATA-1, subunit A"/>
    <property type="match status" value="2"/>
</dbReference>
<evidence type="ECO:0000259" key="13">
    <source>
        <dbReference type="PROSITE" id="PS51030"/>
    </source>
</evidence>
<evidence type="ECO:0000256" key="8">
    <source>
        <dbReference type="ARBA" id="ARBA00023170"/>
    </source>
</evidence>
<evidence type="ECO:0000256" key="1">
    <source>
        <dbReference type="ARBA" id="ARBA00005993"/>
    </source>
</evidence>
<evidence type="ECO:0000256" key="6">
    <source>
        <dbReference type="ARBA" id="ARBA00023125"/>
    </source>
</evidence>
<feature type="domain" description="Nuclear receptor" evidence="13">
    <location>
        <begin position="574"/>
        <end position="640"/>
    </location>
</feature>
<dbReference type="PROSITE" id="PS51030">
    <property type="entry name" value="NUCLEAR_REC_DBD_2"/>
    <property type="match status" value="2"/>
</dbReference>
<evidence type="ECO:0000256" key="11">
    <source>
        <dbReference type="SAM" id="MobiDB-lite"/>
    </source>
</evidence>
<keyword evidence="3 10" id="KW-0863">Zinc-finger</keyword>
<dbReference type="PANTHER" id="PTHR24082:SF502">
    <property type="entry name" value="STEROID HORMONE RECEPTOR FAMILY MEMBER CNR14"/>
    <property type="match status" value="1"/>
</dbReference>
<keyword evidence="5" id="KW-0805">Transcription regulation</keyword>
<dbReference type="PROSITE" id="PS00028">
    <property type="entry name" value="ZINC_FINGER_C2H2_1"/>
    <property type="match status" value="1"/>
</dbReference>
<dbReference type="GO" id="GO:0000122">
    <property type="term" value="P:negative regulation of transcription by RNA polymerase II"/>
    <property type="evidence" value="ECO:0007669"/>
    <property type="project" value="TreeGrafter"/>
</dbReference>
<dbReference type="InterPro" id="IPR035500">
    <property type="entry name" value="NHR-like_dom_sf"/>
</dbReference>
<evidence type="ECO:0000256" key="4">
    <source>
        <dbReference type="ARBA" id="ARBA00022833"/>
    </source>
</evidence>
<dbReference type="GO" id="GO:0004879">
    <property type="term" value="F:nuclear receptor activity"/>
    <property type="evidence" value="ECO:0007669"/>
    <property type="project" value="TreeGrafter"/>
</dbReference>